<protein>
    <submittedName>
        <fullName evidence="1">Uncharacterized protein</fullName>
    </submittedName>
</protein>
<reference evidence="1 2" key="1">
    <citation type="submission" date="2023-11" db="EMBL/GenBank/DDBJ databases">
        <title>Halocaridina rubra genome assembly.</title>
        <authorList>
            <person name="Smith C."/>
        </authorList>
    </citation>
    <scope>NUCLEOTIDE SEQUENCE [LARGE SCALE GENOMIC DNA]</scope>
    <source>
        <strain evidence="1">EP-1</strain>
        <tissue evidence="1">Whole</tissue>
    </source>
</reference>
<name>A0AAN8XTY9_HALRR</name>
<dbReference type="EMBL" id="JAXCGZ010000572">
    <property type="protein sequence ID" value="KAK7085799.1"/>
    <property type="molecule type" value="Genomic_DNA"/>
</dbReference>
<evidence type="ECO:0000313" key="2">
    <source>
        <dbReference type="Proteomes" id="UP001381693"/>
    </source>
</evidence>
<organism evidence="1 2">
    <name type="scientific">Halocaridina rubra</name>
    <name type="common">Hawaiian red shrimp</name>
    <dbReference type="NCBI Taxonomy" id="373956"/>
    <lineage>
        <taxon>Eukaryota</taxon>
        <taxon>Metazoa</taxon>
        <taxon>Ecdysozoa</taxon>
        <taxon>Arthropoda</taxon>
        <taxon>Crustacea</taxon>
        <taxon>Multicrustacea</taxon>
        <taxon>Malacostraca</taxon>
        <taxon>Eumalacostraca</taxon>
        <taxon>Eucarida</taxon>
        <taxon>Decapoda</taxon>
        <taxon>Pleocyemata</taxon>
        <taxon>Caridea</taxon>
        <taxon>Atyoidea</taxon>
        <taxon>Atyidae</taxon>
        <taxon>Halocaridina</taxon>
    </lineage>
</organism>
<proteinExistence type="predicted"/>
<keyword evidence="2" id="KW-1185">Reference proteome</keyword>
<sequence>VELFEWRGEDLSPKEDGGIIRRNIQQGEGYRTPNDGAVVDGRFLYLRSLLFLRFSTEVPLIGNKSISTLILYVYCKSKNCRQSVAS</sequence>
<evidence type="ECO:0000313" key="1">
    <source>
        <dbReference type="EMBL" id="KAK7085799.1"/>
    </source>
</evidence>
<dbReference type="AlphaFoldDB" id="A0AAN8XTY9"/>
<comment type="caution">
    <text evidence="1">The sequence shown here is derived from an EMBL/GenBank/DDBJ whole genome shotgun (WGS) entry which is preliminary data.</text>
</comment>
<feature type="non-terminal residue" evidence="1">
    <location>
        <position position="1"/>
    </location>
</feature>
<accession>A0AAN8XTY9</accession>
<gene>
    <name evidence="1" type="ORF">SK128_017561</name>
</gene>
<dbReference type="Proteomes" id="UP001381693">
    <property type="component" value="Unassembled WGS sequence"/>
</dbReference>